<dbReference type="OrthoDB" id="1625426at2"/>
<accession>A0A412IU22</accession>
<dbReference type="AlphaFoldDB" id="A0A412IU22"/>
<reference evidence="2 3" key="1">
    <citation type="submission" date="2018-08" db="EMBL/GenBank/DDBJ databases">
        <title>A genome reference for cultivated species of the human gut microbiota.</title>
        <authorList>
            <person name="Zou Y."/>
            <person name="Xue W."/>
            <person name="Luo G."/>
        </authorList>
    </citation>
    <scope>NUCLEOTIDE SEQUENCE [LARGE SCALE GENOMIC DNA]</scope>
    <source>
        <strain evidence="2 3">AF22-21</strain>
    </source>
</reference>
<sequence length="155" mass="16952">MRQVQLQKCRGILEAVKPYLEKCHCMLIMKDEVVQIGEHYYIKAIARFINPFTTDEITAEALAQECQHTGMSADQCTGCASSYARKYCLNALFLLDDTKDSDTDEVKRIEQADANTANAGASRSQTRSSGNSGGNGWGRSASNSNSSGNSGWGRK</sequence>
<evidence type="ECO:0000313" key="3">
    <source>
        <dbReference type="Proteomes" id="UP000283295"/>
    </source>
</evidence>
<proteinExistence type="predicted"/>
<dbReference type="Pfam" id="PF04404">
    <property type="entry name" value="ERF"/>
    <property type="match status" value="1"/>
</dbReference>
<feature type="region of interest" description="Disordered" evidence="1">
    <location>
        <begin position="104"/>
        <end position="155"/>
    </location>
</feature>
<dbReference type="EMBL" id="QRVK01000006">
    <property type="protein sequence ID" value="RGS43556.1"/>
    <property type="molecule type" value="Genomic_DNA"/>
</dbReference>
<evidence type="ECO:0000313" key="2">
    <source>
        <dbReference type="EMBL" id="RGS43556.1"/>
    </source>
</evidence>
<dbReference type="Proteomes" id="UP000283295">
    <property type="component" value="Unassembled WGS sequence"/>
</dbReference>
<feature type="compositionally biased region" description="Low complexity" evidence="1">
    <location>
        <begin position="138"/>
        <end position="149"/>
    </location>
</feature>
<comment type="caution">
    <text evidence="2">The sequence shown here is derived from an EMBL/GenBank/DDBJ whole genome shotgun (WGS) entry which is preliminary data.</text>
</comment>
<organism evidence="2 3">
    <name type="scientific">Coprococcus eutactus</name>
    <dbReference type="NCBI Taxonomy" id="33043"/>
    <lineage>
        <taxon>Bacteria</taxon>
        <taxon>Bacillati</taxon>
        <taxon>Bacillota</taxon>
        <taxon>Clostridia</taxon>
        <taxon>Lachnospirales</taxon>
        <taxon>Lachnospiraceae</taxon>
        <taxon>Coprococcus</taxon>
    </lineage>
</organism>
<name>A0A412IU22_9FIRM</name>
<evidence type="ECO:0000256" key="1">
    <source>
        <dbReference type="SAM" id="MobiDB-lite"/>
    </source>
</evidence>
<dbReference type="InterPro" id="IPR007499">
    <property type="entry name" value="ERF_bacteria_virus"/>
</dbReference>
<gene>
    <name evidence="2" type="ORF">DWX94_04355</name>
</gene>
<protein>
    <submittedName>
        <fullName evidence="2">Uncharacterized protein</fullName>
    </submittedName>
</protein>